<dbReference type="SUPFAM" id="SSF53383">
    <property type="entry name" value="PLP-dependent transferases"/>
    <property type="match status" value="1"/>
</dbReference>
<evidence type="ECO:0000256" key="2">
    <source>
        <dbReference type="ARBA" id="ARBA00022898"/>
    </source>
</evidence>
<dbReference type="RefSeq" id="WP_076950990.1">
    <property type="nucleotide sequence ID" value="NZ_MNPW01000003.1"/>
</dbReference>
<dbReference type="Pfam" id="PF00266">
    <property type="entry name" value="Aminotran_5"/>
    <property type="match status" value="1"/>
</dbReference>
<keyword evidence="6" id="KW-0032">Aminotransferase</keyword>
<sequence>MNIEQLRADTPAVAQLIHFNNAGAALMPQPVIATMTRHIQLEATLGGYEAAGQQAAELENVYSAIGRLINARPDEIAVIENATRAWDMAFYSLPLKTGDVVLTSTTEYAGNYIPYLQLKHKRGIEIRIIPNDEQGQVSLSALKDMLEDDRVALISLPVIATNGGPVQPVEQIGALARAAGVLFLLDACQGVGQMPIDVKKIGCHMLAATSRKYLRGPRGMGFLYVESALCQNLEPAFLDLHAASLLTADAYRIRADARRFENWECNVAAKLGLGAAVEYALAQGIEPMWQRIQQLAGYLRGQLAQIPGITPCDLGLQQSGIVTFTHQDSSAEQVQQWLAGQEKRINVSTSTVRSTLLDMQNRGLLEVSRASVHAYNTEAEIDTMIAALRRLPNA</sequence>
<evidence type="ECO:0000256" key="4">
    <source>
        <dbReference type="RuleBase" id="RU004504"/>
    </source>
</evidence>
<dbReference type="InterPro" id="IPR015422">
    <property type="entry name" value="PyrdxlP-dep_Trfase_small"/>
</dbReference>
<keyword evidence="6" id="KW-0808">Transferase</keyword>
<dbReference type="OrthoDB" id="9764293at2"/>
<evidence type="ECO:0000256" key="1">
    <source>
        <dbReference type="ARBA" id="ARBA00001933"/>
    </source>
</evidence>
<comment type="caution">
    <text evidence="6">The sequence shown here is derived from an EMBL/GenBank/DDBJ whole genome shotgun (WGS) entry which is preliminary data.</text>
</comment>
<dbReference type="EMBL" id="MNPW01000003">
    <property type="protein sequence ID" value="ONH56095.1"/>
    <property type="molecule type" value="Genomic_DNA"/>
</dbReference>
<organism evidence="6 7">
    <name type="scientific">Pseudomonas cedrina subsp. cedrina</name>
    <dbReference type="NCBI Taxonomy" id="76762"/>
    <lineage>
        <taxon>Bacteria</taxon>
        <taxon>Pseudomonadati</taxon>
        <taxon>Pseudomonadota</taxon>
        <taxon>Gammaproteobacteria</taxon>
        <taxon>Pseudomonadales</taxon>
        <taxon>Pseudomonadaceae</taxon>
        <taxon>Pseudomonas</taxon>
    </lineage>
</organism>
<dbReference type="InterPro" id="IPR000192">
    <property type="entry name" value="Aminotrans_V_dom"/>
</dbReference>
<evidence type="ECO:0000313" key="7">
    <source>
        <dbReference type="Proteomes" id="UP000189295"/>
    </source>
</evidence>
<gene>
    <name evidence="6" type="ORF">BLL36_08265</name>
</gene>
<dbReference type="GO" id="GO:0008483">
    <property type="term" value="F:transaminase activity"/>
    <property type="evidence" value="ECO:0007669"/>
    <property type="project" value="UniProtKB-KW"/>
</dbReference>
<comment type="cofactor">
    <cofactor evidence="1 4">
        <name>pyridoxal 5'-phosphate</name>
        <dbReference type="ChEBI" id="CHEBI:597326"/>
    </cofactor>
</comment>
<dbReference type="InterPro" id="IPR015424">
    <property type="entry name" value="PyrdxlP-dep_Trfase"/>
</dbReference>
<evidence type="ECO:0000313" key="6">
    <source>
        <dbReference type="EMBL" id="ONH56095.1"/>
    </source>
</evidence>
<dbReference type="PROSITE" id="PS00595">
    <property type="entry name" value="AA_TRANSFER_CLASS_5"/>
    <property type="match status" value="1"/>
</dbReference>
<dbReference type="AlphaFoldDB" id="A0A1V2KFC6"/>
<feature type="domain" description="Aminotransferase class V" evidence="5">
    <location>
        <begin position="18"/>
        <end position="383"/>
    </location>
</feature>
<dbReference type="Gene3D" id="3.90.1150.10">
    <property type="entry name" value="Aspartate Aminotransferase, domain 1"/>
    <property type="match status" value="1"/>
</dbReference>
<dbReference type="InterPro" id="IPR020578">
    <property type="entry name" value="Aminotrans_V_PyrdxlP_BS"/>
</dbReference>
<dbReference type="InterPro" id="IPR015421">
    <property type="entry name" value="PyrdxlP-dep_Trfase_major"/>
</dbReference>
<dbReference type="Gene3D" id="3.40.640.10">
    <property type="entry name" value="Type I PLP-dependent aspartate aminotransferase-like (Major domain)"/>
    <property type="match status" value="1"/>
</dbReference>
<accession>A0A1V2KFC6</accession>
<evidence type="ECO:0000256" key="3">
    <source>
        <dbReference type="RuleBase" id="RU004075"/>
    </source>
</evidence>
<reference evidence="6 7" key="1">
    <citation type="submission" date="2016-10" db="EMBL/GenBank/DDBJ databases">
        <title>Pseudomonas lactis sp. nov. and Pseudomonas paralactis sp. nov., isolated from bovine raw milk.</title>
        <authorList>
            <person name="Von Neubeck M."/>
            <person name="Huptas C."/>
            <person name="Glueck C."/>
            <person name="Krewinkel M."/>
            <person name="Stoeckel M."/>
            <person name="Stressler T."/>
            <person name="Fischer L."/>
            <person name="Hinrichs J."/>
            <person name="Scherer S."/>
            <person name="Wenning M."/>
        </authorList>
    </citation>
    <scope>NUCLEOTIDE SEQUENCE [LARGE SCALE GENOMIC DNA]</scope>
    <source>
        <strain evidence="6 7">DSM 17516</strain>
    </source>
</reference>
<evidence type="ECO:0000259" key="5">
    <source>
        <dbReference type="Pfam" id="PF00266"/>
    </source>
</evidence>
<dbReference type="Proteomes" id="UP000189295">
    <property type="component" value="Unassembled WGS sequence"/>
</dbReference>
<comment type="similarity">
    <text evidence="3">Belongs to the class-V pyridoxal-phosphate-dependent aminotransferase family.</text>
</comment>
<keyword evidence="2" id="KW-0663">Pyridoxal phosphate</keyword>
<dbReference type="PANTHER" id="PTHR43586">
    <property type="entry name" value="CYSTEINE DESULFURASE"/>
    <property type="match status" value="1"/>
</dbReference>
<proteinExistence type="inferred from homology"/>
<name>A0A1V2KFC6_PSECE</name>
<dbReference type="PANTHER" id="PTHR43586:SF24">
    <property type="entry name" value="BLR4730 PROTEIN"/>
    <property type="match status" value="1"/>
</dbReference>
<protein>
    <submittedName>
        <fullName evidence="6">Aminotransferase class V</fullName>
    </submittedName>
</protein>